<evidence type="ECO:0000256" key="1">
    <source>
        <dbReference type="SAM" id="MobiDB-lite"/>
    </source>
</evidence>
<reference evidence="2 3" key="1">
    <citation type="journal article" date="2023" name="Commun. Biol.">
        <title>Genome analysis of Parmales, the sister group of diatoms, reveals the evolutionary specialization of diatoms from phago-mixotrophs to photoautotrophs.</title>
        <authorList>
            <person name="Ban H."/>
            <person name="Sato S."/>
            <person name="Yoshikawa S."/>
            <person name="Yamada K."/>
            <person name="Nakamura Y."/>
            <person name="Ichinomiya M."/>
            <person name="Sato N."/>
            <person name="Blanc-Mathieu R."/>
            <person name="Endo H."/>
            <person name="Kuwata A."/>
            <person name="Ogata H."/>
        </authorList>
    </citation>
    <scope>NUCLEOTIDE SEQUENCE [LARGE SCALE GENOMIC DNA]</scope>
</reference>
<accession>A0ABQ6MIT5</accession>
<organism evidence="2 3">
    <name type="scientific">Tetraparma gracilis</name>
    <dbReference type="NCBI Taxonomy" id="2962635"/>
    <lineage>
        <taxon>Eukaryota</taxon>
        <taxon>Sar</taxon>
        <taxon>Stramenopiles</taxon>
        <taxon>Ochrophyta</taxon>
        <taxon>Bolidophyceae</taxon>
        <taxon>Parmales</taxon>
        <taxon>Triparmaceae</taxon>
        <taxon>Tetraparma</taxon>
    </lineage>
</organism>
<evidence type="ECO:0000313" key="3">
    <source>
        <dbReference type="Proteomes" id="UP001165060"/>
    </source>
</evidence>
<dbReference type="Proteomes" id="UP001165060">
    <property type="component" value="Unassembled WGS sequence"/>
</dbReference>
<name>A0ABQ6MIT5_9STRA</name>
<protein>
    <recommendedName>
        <fullName evidence="4">Histidine phosphatase family protein</fullName>
    </recommendedName>
</protein>
<proteinExistence type="predicted"/>
<gene>
    <name evidence="2" type="ORF">TeGR_g668</name>
</gene>
<sequence length="215" mass="23074">MVKRTKGGTATGANAGRGKGGSTPAASSGTPQPLPPGTKTVFLIRHGESKVQTAKQMGLDRKRDPSLIDAALSRKGMQQAMACSTALLAFRSLANTVPFQIYFGIREIGSSIPENQPRKSKDVVQALERIGEVDAAGWVDFDTNAPEGWPNVNEQKTRGWADFYSFLLSRPEEVIVVVCHFNVINSMLGVGTVHPANCTPYECALTPDGVLRFVG</sequence>
<evidence type="ECO:0008006" key="4">
    <source>
        <dbReference type="Google" id="ProtNLM"/>
    </source>
</evidence>
<evidence type="ECO:0000313" key="2">
    <source>
        <dbReference type="EMBL" id="GMI26675.1"/>
    </source>
</evidence>
<feature type="region of interest" description="Disordered" evidence="1">
    <location>
        <begin position="1"/>
        <end position="40"/>
    </location>
</feature>
<keyword evidence="3" id="KW-1185">Reference proteome</keyword>
<dbReference type="SUPFAM" id="SSF53254">
    <property type="entry name" value="Phosphoglycerate mutase-like"/>
    <property type="match status" value="1"/>
</dbReference>
<dbReference type="InterPro" id="IPR029033">
    <property type="entry name" value="His_PPase_superfam"/>
</dbReference>
<dbReference type="Gene3D" id="3.40.50.1240">
    <property type="entry name" value="Phosphoglycerate mutase-like"/>
    <property type="match status" value="1"/>
</dbReference>
<comment type="caution">
    <text evidence="2">The sequence shown here is derived from an EMBL/GenBank/DDBJ whole genome shotgun (WGS) entry which is preliminary data.</text>
</comment>
<dbReference type="EMBL" id="BRYB01001477">
    <property type="protein sequence ID" value="GMI26675.1"/>
    <property type="molecule type" value="Genomic_DNA"/>
</dbReference>